<dbReference type="RefSeq" id="WP_377790835.1">
    <property type="nucleotide sequence ID" value="NZ_JBHLYQ010000256.1"/>
</dbReference>
<feature type="non-terminal residue" evidence="1">
    <location>
        <position position="137"/>
    </location>
</feature>
<name>A0ABV6CA15_9ACTN</name>
<comment type="caution">
    <text evidence="1">The sequence shown here is derived from an EMBL/GenBank/DDBJ whole genome shotgun (WGS) entry which is preliminary data.</text>
</comment>
<proteinExistence type="predicted"/>
<reference evidence="1 2" key="1">
    <citation type="submission" date="2024-09" db="EMBL/GenBank/DDBJ databases">
        <authorList>
            <person name="Sun Q."/>
            <person name="Mori K."/>
        </authorList>
    </citation>
    <scope>NUCLEOTIDE SEQUENCE [LARGE SCALE GENOMIC DNA]</scope>
    <source>
        <strain evidence="1 2">JCM 15389</strain>
    </source>
</reference>
<organism evidence="1 2">
    <name type="scientific">Aciditerrimonas ferrireducens</name>
    <dbReference type="NCBI Taxonomy" id="667306"/>
    <lineage>
        <taxon>Bacteria</taxon>
        <taxon>Bacillati</taxon>
        <taxon>Actinomycetota</taxon>
        <taxon>Acidimicrobiia</taxon>
        <taxon>Acidimicrobiales</taxon>
        <taxon>Acidimicrobiaceae</taxon>
        <taxon>Aciditerrimonas</taxon>
    </lineage>
</organism>
<evidence type="ECO:0000313" key="1">
    <source>
        <dbReference type="EMBL" id="MFC0083097.1"/>
    </source>
</evidence>
<dbReference type="Proteomes" id="UP001589788">
    <property type="component" value="Unassembled WGS sequence"/>
</dbReference>
<keyword evidence="2" id="KW-1185">Reference proteome</keyword>
<dbReference type="EMBL" id="JBHLYQ010000256">
    <property type="protein sequence ID" value="MFC0083097.1"/>
    <property type="molecule type" value="Genomic_DNA"/>
</dbReference>
<accession>A0ABV6CA15</accession>
<sequence length="137" mass="13839">MRRALFAALLGTVLGALVLAGVGTFLLASAGAATDDARVLAQQVRRVAAEAPVVLAVRRPALRRRLSTAVRVAAGVEFAAIQPPDALVAGRLPAPLRLSDLPVRRLLAGAVVSGSLEGDVYAATSLPGVPASALATS</sequence>
<protein>
    <submittedName>
        <fullName evidence="1">Uncharacterized protein</fullName>
    </submittedName>
</protein>
<evidence type="ECO:0000313" key="2">
    <source>
        <dbReference type="Proteomes" id="UP001589788"/>
    </source>
</evidence>
<gene>
    <name evidence="1" type="ORF">ACFFRE_13260</name>
</gene>